<dbReference type="SUPFAM" id="SSF50729">
    <property type="entry name" value="PH domain-like"/>
    <property type="match status" value="1"/>
</dbReference>
<keyword evidence="2" id="KW-0863">Zinc-finger</keyword>
<dbReference type="PROSITE" id="PS01358">
    <property type="entry name" value="ZF_RANBP2_1"/>
    <property type="match status" value="1"/>
</dbReference>
<keyword evidence="3" id="KW-0862">Zinc</keyword>
<feature type="region of interest" description="Disordered" evidence="5">
    <location>
        <begin position="334"/>
        <end position="364"/>
    </location>
</feature>
<feature type="coiled-coil region" evidence="4">
    <location>
        <begin position="21"/>
        <end position="48"/>
    </location>
</feature>
<organism evidence="7 8">
    <name type="scientific">Steinernema carpocapsae</name>
    <name type="common">Entomopathogenic nematode</name>
    <dbReference type="NCBI Taxonomy" id="34508"/>
    <lineage>
        <taxon>Eukaryota</taxon>
        <taxon>Metazoa</taxon>
        <taxon>Ecdysozoa</taxon>
        <taxon>Nematoda</taxon>
        <taxon>Chromadorea</taxon>
        <taxon>Rhabditida</taxon>
        <taxon>Tylenchina</taxon>
        <taxon>Panagrolaimomorpha</taxon>
        <taxon>Strongyloidoidea</taxon>
        <taxon>Steinernematidae</taxon>
        <taxon>Steinernema</taxon>
    </lineage>
</organism>
<dbReference type="InterPro" id="IPR045255">
    <property type="entry name" value="RanBP1-like"/>
</dbReference>
<protein>
    <recommendedName>
        <fullName evidence="6">RanBD1 domain-containing protein</fullName>
    </recommendedName>
</protein>
<keyword evidence="8" id="KW-1185">Reference proteome</keyword>
<feature type="domain" description="RanBD1" evidence="6">
    <location>
        <begin position="355"/>
        <end position="492"/>
    </location>
</feature>
<dbReference type="PANTHER" id="PTHR23138">
    <property type="entry name" value="RAN BINDING PROTEIN"/>
    <property type="match status" value="1"/>
</dbReference>
<accession>A0A4U5NBS9</accession>
<dbReference type="GO" id="GO:0005737">
    <property type="term" value="C:cytoplasm"/>
    <property type="evidence" value="ECO:0007669"/>
    <property type="project" value="TreeGrafter"/>
</dbReference>
<dbReference type="Pfam" id="PF00638">
    <property type="entry name" value="Ran_BP1"/>
    <property type="match status" value="1"/>
</dbReference>
<dbReference type="InterPro" id="IPR000156">
    <property type="entry name" value="Ran_bind_dom"/>
</dbReference>
<dbReference type="STRING" id="34508.A0A4U5NBS9"/>
<dbReference type="AlphaFoldDB" id="A0A4U5NBS9"/>
<reference evidence="7 8" key="1">
    <citation type="journal article" date="2015" name="Genome Biol.">
        <title>Comparative genomics of Steinernema reveals deeply conserved gene regulatory networks.</title>
        <authorList>
            <person name="Dillman A.R."/>
            <person name="Macchietto M."/>
            <person name="Porter C.F."/>
            <person name="Rogers A."/>
            <person name="Williams B."/>
            <person name="Antoshechkin I."/>
            <person name="Lee M.M."/>
            <person name="Goodwin Z."/>
            <person name="Lu X."/>
            <person name="Lewis E.E."/>
            <person name="Goodrich-Blair H."/>
            <person name="Stock S.P."/>
            <person name="Adams B.J."/>
            <person name="Sternberg P.W."/>
            <person name="Mortazavi A."/>
        </authorList>
    </citation>
    <scope>NUCLEOTIDE SEQUENCE [LARGE SCALE GENOMIC DNA]</scope>
    <source>
        <strain evidence="7 8">ALL</strain>
    </source>
</reference>
<feature type="compositionally biased region" description="Basic and acidic residues" evidence="5">
    <location>
        <begin position="225"/>
        <end position="234"/>
    </location>
</feature>
<dbReference type="GO" id="GO:0008270">
    <property type="term" value="F:zinc ion binding"/>
    <property type="evidence" value="ECO:0007669"/>
    <property type="project" value="UniProtKB-KW"/>
</dbReference>
<evidence type="ECO:0000256" key="2">
    <source>
        <dbReference type="ARBA" id="ARBA00022771"/>
    </source>
</evidence>
<dbReference type="GO" id="GO:0005643">
    <property type="term" value="C:nuclear pore"/>
    <property type="evidence" value="ECO:0007669"/>
    <property type="project" value="TreeGrafter"/>
</dbReference>
<evidence type="ECO:0000259" key="6">
    <source>
        <dbReference type="PROSITE" id="PS50196"/>
    </source>
</evidence>
<name>A0A4U5NBS9_STECR</name>
<keyword evidence="4" id="KW-0175">Coiled coil</keyword>
<dbReference type="CDD" id="cd00835">
    <property type="entry name" value="RanBD_family"/>
    <property type="match status" value="1"/>
</dbReference>
<evidence type="ECO:0000256" key="4">
    <source>
        <dbReference type="SAM" id="Coils"/>
    </source>
</evidence>
<feature type="region of interest" description="Disordered" evidence="5">
    <location>
        <begin position="206"/>
        <end position="249"/>
    </location>
</feature>
<reference evidence="7 8" key="2">
    <citation type="journal article" date="2019" name="G3 (Bethesda)">
        <title>Hybrid Assembly of the Genome of the Entomopathogenic Nematode Steinernema carpocapsae Identifies the X-Chromosome.</title>
        <authorList>
            <person name="Serra L."/>
            <person name="Macchietto M."/>
            <person name="Macias-Munoz A."/>
            <person name="McGill C.J."/>
            <person name="Rodriguez I.M."/>
            <person name="Rodriguez B."/>
            <person name="Murad R."/>
            <person name="Mortazavi A."/>
        </authorList>
    </citation>
    <scope>NUCLEOTIDE SEQUENCE [LARGE SCALE GENOMIC DNA]</scope>
    <source>
        <strain evidence="7 8">ALL</strain>
    </source>
</reference>
<evidence type="ECO:0000256" key="5">
    <source>
        <dbReference type="SAM" id="MobiDB-lite"/>
    </source>
</evidence>
<dbReference type="EMBL" id="AZBU02000004">
    <property type="protein sequence ID" value="TKR79972.1"/>
    <property type="molecule type" value="Genomic_DNA"/>
</dbReference>
<dbReference type="InterPro" id="IPR001876">
    <property type="entry name" value="Znf_RanBP2"/>
</dbReference>
<dbReference type="OrthoDB" id="2357150at2759"/>
<comment type="caution">
    <text evidence="7">The sequence shown here is derived from an EMBL/GenBank/DDBJ whole genome shotgun (WGS) entry which is preliminary data.</text>
</comment>
<evidence type="ECO:0000256" key="1">
    <source>
        <dbReference type="ARBA" id="ARBA00022723"/>
    </source>
</evidence>
<evidence type="ECO:0000256" key="3">
    <source>
        <dbReference type="ARBA" id="ARBA00022833"/>
    </source>
</evidence>
<evidence type="ECO:0000313" key="7">
    <source>
        <dbReference type="EMBL" id="TKR79972.1"/>
    </source>
</evidence>
<dbReference type="SMART" id="SM00160">
    <property type="entry name" value="RanBD"/>
    <property type="match status" value="1"/>
</dbReference>
<dbReference type="PANTHER" id="PTHR23138:SF87">
    <property type="entry name" value="E3 SUMO-PROTEIN LIGASE RANBP2"/>
    <property type="match status" value="1"/>
</dbReference>
<keyword evidence="1" id="KW-0479">Metal-binding</keyword>
<dbReference type="PROSITE" id="PS50196">
    <property type="entry name" value="RANBD1"/>
    <property type="match status" value="1"/>
</dbReference>
<proteinExistence type="predicted"/>
<sequence length="519" mass="56917">MSSHGGDRGSGDANASFRELFEKLNEQITALQISQESLQKELADLKAINAAEDVFATAAAPVEASGSQGTSEKSAPMSKFEKATASGFAKLFAAFENQRQVGQKQHADVMKFLGSIKESIGGTHEEVKRVMQLFSSCQMQQVTKANQMQDDAKRSSEFMTRAMTLLLHMQRSLNSTLLTTESNSEDPSDDMTTDVANVGFVGTHCNCPGEQHDEEHGVPTTSPRSKIDVKRIRTESAASSTSTQSTGKKPWECQHCRMLNFLNNPSCRHCKKDRKVAVLEPASSAVSRTSSGDAFRYPCHASASSSEGSLYGSSSSKTVDLNDTLTSTLAAATIEESNKNEEAMTNIEEPESSDGLTPVFPQPPLIDVKTGEEDEEVIFINRARIYQFHSETKEYSQRGTGEIKVLRNPKNNRHRVVMRRDQIYNLCANFSVVPGMTIVTRDNSKPVCMFSATDFSENPDGERLTFSVRFREAEMRDEFVSAFKVAAEQGSAPISSESLATRGIMSPTFGSRINPSLSK</sequence>
<dbReference type="GO" id="GO:0005096">
    <property type="term" value="F:GTPase activator activity"/>
    <property type="evidence" value="ECO:0007669"/>
    <property type="project" value="TreeGrafter"/>
</dbReference>
<gene>
    <name evidence="7" type="ORF">L596_014113</name>
</gene>
<feature type="compositionally biased region" description="Low complexity" evidence="5">
    <location>
        <begin position="235"/>
        <end position="246"/>
    </location>
</feature>
<evidence type="ECO:0000313" key="8">
    <source>
        <dbReference type="Proteomes" id="UP000298663"/>
    </source>
</evidence>
<dbReference type="InterPro" id="IPR011993">
    <property type="entry name" value="PH-like_dom_sf"/>
</dbReference>
<dbReference type="Proteomes" id="UP000298663">
    <property type="component" value="Unassembled WGS sequence"/>
</dbReference>
<dbReference type="Gene3D" id="2.30.29.30">
    <property type="entry name" value="Pleckstrin-homology domain (PH domain)/Phosphotyrosine-binding domain (PTB)"/>
    <property type="match status" value="1"/>
</dbReference>